<dbReference type="GO" id="GO:0005524">
    <property type="term" value="F:ATP binding"/>
    <property type="evidence" value="ECO:0007669"/>
    <property type="project" value="UniProtKB-KW"/>
</dbReference>
<dbReference type="AlphaFoldDB" id="A0A562TJ04"/>
<comment type="pathway">
    <text evidence="1 13">Purine metabolism; IMP biosynthesis via de novo pathway; 5-amino-1-(5-phospho-D-ribosyl)imidazole from N(2)-formyl-N(1)-(5-phospho-D-ribosyl)glycinamide: step 2/2.</text>
</comment>
<dbReference type="Gene3D" id="3.30.1330.10">
    <property type="entry name" value="PurM-like, N-terminal domain"/>
    <property type="match status" value="1"/>
</dbReference>
<comment type="caution">
    <text evidence="16">The sequence shown here is derived from an EMBL/GenBank/DDBJ whole genome shotgun (WGS) entry which is preliminary data.</text>
</comment>
<keyword evidence="7 13" id="KW-0658">Purine biosynthesis</keyword>
<evidence type="ECO:0000256" key="8">
    <source>
        <dbReference type="ARBA" id="ARBA00022840"/>
    </source>
</evidence>
<dbReference type="SUPFAM" id="SSF55326">
    <property type="entry name" value="PurM N-terminal domain-like"/>
    <property type="match status" value="1"/>
</dbReference>
<comment type="subcellular location">
    <subcellularLocation>
        <location evidence="13">Cytoplasm</location>
    </subcellularLocation>
</comment>
<evidence type="ECO:0000256" key="3">
    <source>
        <dbReference type="ARBA" id="ARBA00013047"/>
    </source>
</evidence>
<dbReference type="Pfam" id="PF02769">
    <property type="entry name" value="AIRS_C"/>
    <property type="match status" value="1"/>
</dbReference>
<dbReference type="CDD" id="cd02196">
    <property type="entry name" value="PurM"/>
    <property type="match status" value="1"/>
</dbReference>
<dbReference type="RefSeq" id="WP_145340703.1">
    <property type="nucleotide sequence ID" value="NZ_SMLY01000087.1"/>
</dbReference>
<dbReference type="Gene3D" id="3.90.650.10">
    <property type="entry name" value="PurM-like C-terminal domain"/>
    <property type="match status" value="1"/>
</dbReference>
<protein>
    <recommendedName>
        <fullName evidence="4 13">Phosphoribosylformylglycinamidine cyclo-ligase</fullName>
        <ecNumber evidence="3 13">6.3.3.1</ecNumber>
    </recommendedName>
    <alternativeName>
        <fullName evidence="10 13">AIR synthase</fullName>
    </alternativeName>
    <alternativeName>
        <fullName evidence="11 13">AIRS</fullName>
    </alternativeName>
    <alternativeName>
        <fullName evidence="9 13">Phosphoribosyl-aminoimidazole synthetase</fullName>
    </alternativeName>
</protein>
<evidence type="ECO:0000313" key="16">
    <source>
        <dbReference type="EMBL" id="TWI93218.1"/>
    </source>
</evidence>
<evidence type="ECO:0000313" key="17">
    <source>
        <dbReference type="Proteomes" id="UP000320593"/>
    </source>
</evidence>
<evidence type="ECO:0000256" key="7">
    <source>
        <dbReference type="ARBA" id="ARBA00022755"/>
    </source>
</evidence>
<proteinExistence type="inferred from homology"/>
<dbReference type="PANTHER" id="PTHR10520">
    <property type="entry name" value="TRIFUNCTIONAL PURINE BIOSYNTHETIC PROTEIN ADENOSINE-3-RELATED"/>
    <property type="match status" value="1"/>
</dbReference>
<evidence type="ECO:0000256" key="1">
    <source>
        <dbReference type="ARBA" id="ARBA00004686"/>
    </source>
</evidence>
<keyword evidence="17" id="KW-1185">Reference proteome</keyword>
<evidence type="ECO:0000256" key="5">
    <source>
        <dbReference type="ARBA" id="ARBA00022598"/>
    </source>
</evidence>
<dbReference type="HAMAP" id="MF_00741">
    <property type="entry name" value="AIRS"/>
    <property type="match status" value="1"/>
</dbReference>
<feature type="domain" description="PurM-like C-terminal" evidence="15">
    <location>
        <begin position="185"/>
        <end position="348"/>
    </location>
</feature>
<dbReference type="UniPathway" id="UPA00074">
    <property type="reaction ID" value="UER00129"/>
</dbReference>
<dbReference type="InterPro" id="IPR036676">
    <property type="entry name" value="PurM-like_C_sf"/>
</dbReference>
<comment type="similarity">
    <text evidence="2 13">Belongs to the AIR synthase family.</text>
</comment>
<evidence type="ECO:0000256" key="12">
    <source>
        <dbReference type="ARBA" id="ARBA00049057"/>
    </source>
</evidence>
<dbReference type="SUPFAM" id="SSF56042">
    <property type="entry name" value="PurM C-terminal domain-like"/>
    <property type="match status" value="1"/>
</dbReference>
<keyword evidence="5 13" id="KW-0436">Ligase</keyword>
<name>A0A562TJ04_9HYPH</name>
<evidence type="ECO:0000256" key="6">
    <source>
        <dbReference type="ARBA" id="ARBA00022741"/>
    </source>
</evidence>
<dbReference type="FunFam" id="3.90.650.10:FF:000001">
    <property type="entry name" value="Phosphoribosylformylglycinamidine cyclo-ligase"/>
    <property type="match status" value="1"/>
</dbReference>
<evidence type="ECO:0000256" key="10">
    <source>
        <dbReference type="ARBA" id="ARBA00032931"/>
    </source>
</evidence>
<dbReference type="PANTHER" id="PTHR10520:SF12">
    <property type="entry name" value="TRIFUNCTIONAL PURINE BIOSYNTHETIC PROTEIN ADENOSINE-3"/>
    <property type="match status" value="1"/>
</dbReference>
<feature type="domain" description="PurM-like N-terminal" evidence="14">
    <location>
        <begin position="68"/>
        <end position="171"/>
    </location>
</feature>
<dbReference type="InterPro" id="IPR010918">
    <property type="entry name" value="PurM-like_C_dom"/>
</dbReference>
<dbReference type="GO" id="GO:0005829">
    <property type="term" value="C:cytosol"/>
    <property type="evidence" value="ECO:0007669"/>
    <property type="project" value="TreeGrafter"/>
</dbReference>
<evidence type="ECO:0000256" key="11">
    <source>
        <dbReference type="ARBA" id="ARBA00033093"/>
    </source>
</evidence>
<organism evidence="16 17">
    <name type="scientific">Roseibium hamelinense</name>
    <dbReference type="NCBI Taxonomy" id="150831"/>
    <lineage>
        <taxon>Bacteria</taxon>
        <taxon>Pseudomonadati</taxon>
        <taxon>Pseudomonadota</taxon>
        <taxon>Alphaproteobacteria</taxon>
        <taxon>Hyphomicrobiales</taxon>
        <taxon>Stappiaceae</taxon>
        <taxon>Roseibium</taxon>
    </lineage>
</organism>
<keyword evidence="8 13" id="KW-0067">ATP-binding</keyword>
<dbReference type="EMBL" id="VLLF01000001">
    <property type="protein sequence ID" value="TWI93218.1"/>
    <property type="molecule type" value="Genomic_DNA"/>
</dbReference>
<dbReference type="GO" id="GO:0046084">
    <property type="term" value="P:adenine biosynthetic process"/>
    <property type="evidence" value="ECO:0007669"/>
    <property type="project" value="TreeGrafter"/>
</dbReference>
<dbReference type="Pfam" id="PF00586">
    <property type="entry name" value="AIRS"/>
    <property type="match status" value="1"/>
</dbReference>
<keyword evidence="6 13" id="KW-0547">Nucleotide-binding</keyword>
<sequence length="362" mass="37339">MSEDPSTETGQNGLTYADAGVDIDAGNALVKKIAPLVKATLRPGADSEIGGFGGLFDLKGAGFTDPILVAANDGVGTKLKIAIETGQHKTVGIDLVAMCVNDLIVQGAEPLFFLDYFATGALDVETAADVVAGIAAGCREAGAALIGGETAEMPGMYAAGDYDLAGFSVGAAERGNLLPRPDVDEGDMLLGLTSSGVHSNGYSMVRKIVELSGLEWSSDAPFETGRTLGESLMEPTKIYVRPVLTALKTTSGIKALAHITGGGLPENLPRVLPKSTCARIDLGRITVPDVFKWLAKTGGVAQSEMLRTFNCGIGMVVVVDKEQADAVSAALRQVGEEVVDLGRIEAAGEAPVLFDGTLDLGA</sequence>
<evidence type="ECO:0000256" key="13">
    <source>
        <dbReference type="HAMAP-Rule" id="MF_00741"/>
    </source>
</evidence>
<keyword evidence="13" id="KW-0963">Cytoplasm</keyword>
<evidence type="ECO:0000256" key="4">
    <source>
        <dbReference type="ARBA" id="ARBA00020367"/>
    </source>
</evidence>
<dbReference type="GO" id="GO:0006189">
    <property type="term" value="P:'de novo' IMP biosynthetic process"/>
    <property type="evidence" value="ECO:0007669"/>
    <property type="project" value="UniProtKB-UniRule"/>
</dbReference>
<dbReference type="InterPro" id="IPR004733">
    <property type="entry name" value="PurM_cligase"/>
</dbReference>
<dbReference type="GO" id="GO:0004637">
    <property type="term" value="F:phosphoribosylamine-glycine ligase activity"/>
    <property type="evidence" value="ECO:0007669"/>
    <property type="project" value="TreeGrafter"/>
</dbReference>
<dbReference type="FunFam" id="3.30.1330.10:FF:000001">
    <property type="entry name" value="Phosphoribosylformylglycinamidine cyclo-ligase"/>
    <property type="match status" value="1"/>
</dbReference>
<dbReference type="EC" id="6.3.3.1" evidence="3 13"/>
<reference evidence="16 17" key="1">
    <citation type="submission" date="2019-07" db="EMBL/GenBank/DDBJ databases">
        <title>Genomic Encyclopedia of Archaeal and Bacterial Type Strains, Phase II (KMG-II): from individual species to whole genera.</title>
        <authorList>
            <person name="Goeker M."/>
        </authorList>
    </citation>
    <scope>NUCLEOTIDE SEQUENCE [LARGE SCALE GENOMIC DNA]</scope>
    <source>
        <strain evidence="16 17">ATCC BAA-252</strain>
    </source>
</reference>
<evidence type="ECO:0000256" key="2">
    <source>
        <dbReference type="ARBA" id="ARBA00010280"/>
    </source>
</evidence>
<evidence type="ECO:0000259" key="15">
    <source>
        <dbReference type="Pfam" id="PF02769"/>
    </source>
</evidence>
<comment type="catalytic activity">
    <reaction evidence="12 13">
        <text>2-formamido-N(1)-(5-O-phospho-beta-D-ribosyl)acetamidine + ATP = 5-amino-1-(5-phospho-beta-D-ribosyl)imidazole + ADP + phosphate + H(+)</text>
        <dbReference type="Rhea" id="RHEA:23032"/>
        <dbReference type="ChEBI" id="CHEBI:15378"/>
        <dbReference type="ChEBI" id="CHEBI:30616"/>
        <dbReference type="ChEBI" id="CHEBI:43474"/>
        <dbReference type="ChEBI" id="CHEBI:137981"/>
        <dbReference type="ChEBI" id="CHEBI:147287"/>
        <dbReference type="ChEBI" id="CHEBI:456216"/>
        <dbReference type="EC" id="6.3.3.1"/>
    </reaction>
</comment>
<accession>A0A562TJ04</accession>
<dbReference type="InterPro" id="IPR036921">
    <property type="entry name" value="PurM-like_N_sf"/>
</dbReference>
<gene>
    <name evidence="13" type="primary">purM</name>
    <name evidence="16" type="ORF">JM93_00773</name>
</gene>
<evidence type="ECO:0000259" key="14">
    <source>
        <dbReference type="Pfam" id="PF00586"/>
    </source>
</evidence>
<dbReference type="OrthoDB" id="9777881at2"/>
<dbReference type="NCBIfam" id="TIGR00878">
    <property type="entry name" value="purM"/>
    <property type="match status" value="1"/>
</dbReference>
<dbReference type="InterPro" id="IPR016188">
    <property type="entry name" value="PurM-like_N"/>
</dbReference>
<dbReference type="GO" id="GO:0004641">
    <property type="term" value="F:phosphoribosylformylglycinamidine cyclo-ligase activity"/>
    <property type="evidence" value="ECO:0007669"/>
    <property type="project" value="UniProtKB-UniRule"/>
</dbReference>
<evidence type="ECO:0000256" key="9">
    <source>
        <dbReference type="ARBA" id="ARBA00031908"/>
    </source>
</evidence>
<dbReference type="Proteomes" id="UP000320593">
    <property type="component" value="Unassembled WGS sequence"/>
</dbReference>